<organism evidence="1 2">
    <name type="scientific">Acidovorax soli</name>
    <dbReference type="NCBI Taxonomy" id="592050"/>
    <lineage>
        <taxon>Bacteria</taxon>
        <taxon>Pseudomonadati</taxon>
        <taxon>Pseudomonadota</taxon>
        <taxon>Betaproteobacteria</taxon>
        <taxon>Burkholderiales</taxon>
        <taxon>Comamonadaceae</taxon>
        <taxon>Acidovorax</taxon>
    </lineage>
</organism>
<reference evidence="2" key="1">
    <citation type="submission" date="2016-10" db="EMBL/GenBank/DDBJ databases">
        <authorList>
            <person name="Varghese N."/>
            <person name="Submissions S."/>
        </authorList>
    </citation>
    <scope>NUCLEOTIDE SEQUENCE [LARGE SCALE GENOMIC DNA]</scope>
    <source>
        <strain evidence="2">DSM 25157</strain>
    </source>
</reference>
<evidence type="ECO:0008006" key="3">
    <source>
        <dbReference type="Google" id="ProtNLM"/>
    </source>
</evidence>
<dbReference type="GeneID" id="34234531"/>
<sequence length="92" mass="9773">MEATKVGIREFRADLAEYIAASSPVAVTRHGQTVGYFIPVHGQAEADLVALKKASQSLDKLLSAQGVDVEDIVADFKKARKKSTTAASAKAK</sequence>
<proteinExistence type="predicted"/>
<evidence type="ECO:0000313" key="2">
    <source>
        <dbReference type="Proteomes" id="UP000199002"/>
    </source>
</evidence>
<dbReference type="EMBL" id="FNQJ01000001">
    <property type="protein sequence ID" value="SDZ74840.1"/>
    <property type="molecule type" value="Genomic_DNA"/>
</dbReference>
<dbReference type="RefSeq" id="WP_092696605.1">
    <property type="nucleotide sequence ID" value="NZ_CAXIQW010000050.1"/>
</dbReference>
<protein>
    <recommendedName>
        <fullName evidence="3">Prevent-host-death protein</fullName>
    </recommendedName>
</protein>
<evidence type="ECO:0000313" key="1">
    <source>
        <dbReference type="EMBL" id="SDZ74840.1"/>
    </source>
</evidence>
<name>A0A1H3VJ84_9BURK</name>
<accession>A0A1H3VJ84</accession>
<gene>
    <name evidence="1" type="ORF">SAMN05421875_101202</name>
</gene>
<keyword evidence="2" id="KW-1185">Reference proteome</keyword>
<dbReference type="Proteomes" id="UP000199002">
    <property type="component" value="Unassembled WGS sequence"/>
</dbReference>
<dbReference type="AlphaFoldDB" id="A0A1H3VJ84"/>